<dbReference type="PANTHER" id="PTHR39324:SF1">
    <property type="entry name" value="CALCIUM DODECIN"/>
    <property type="match status" value="1"/>
</dbReference>
<gene>
    <name evidence="1" type="ORF">Rumeso_01578</name>
</gene>
<protein>
    <recommendedName>
        <fullName evidence="3">Dodecin</fullName>
    </recommendedName>
</protein>
<keyword evidence="2" id="KW-1185">Reference proteome</keyword>
<dbReference type="SUPFAM" id="SSF89807">
    <property type="entry name" value="Dodecin-like"/>
    <property type="match status" value="1"/>
</dbReference>
<dbReference type="OrthoDB" id="9805449at2"/>
<proteinExistence type="predicted"/>
<evidence type="ECO:0008006" key="3">
    <source>
        <dbReference type="Google" id="ProtNLM"/>
    </source>
</evidence>
<name>A0A017HQN3_9RHOB</name>
<dbReference type="InterPro" id="IPR025543">
    <property type="entry name" value="Dodecin-like"/>
</dbReference>
<evidence type="ECO:0000313" key="2">
    <source>
        <dbReference type="Proteomes" id="UP000019666"/>
    </source>
</evidence>
<accession>A0A017HQN3</accession>
<dbReference type="HOGENOM" id="CLU_161196_2_0_5"/>
<evidence type="ECO:0000313" key="1">
    <source>
        <dbReference type="EMBL" id="EYD76620.1"/>
    </source>
</evidence>
<dbReference type="Pfam" id="PF07311">
    <property type="entry name" value="Dodecin"/>
    <property type="match status" value="1"/>
</dbReference>
<dbReference type="Gene3D" id="3.30.1660.10">
    <property type="entry name" value="Flavin-binding protein dodecin"/>
    <property type="match status" value="1"/>
</dbReference>
<dbReference type="Proteomes" id="UP000019666">
    <property type="component" value="Unassembled WGS sequence"/>
</dbReference>
<reference evidence="1 2" key="1">
    <citation type="submission" date="2013-02" db="EMBL/GenBank/DDBJ databases">
        <authorList>
            <person name="Fiebig A."/>
            <person name="Goeker M."/>
            <person name="Klenk H.-P.P."/>
        </authorList>
    </citation>
    <scope>NUCLEOTIDE SEQUENCE [LARGE SCALE GENOMIC DNA]</scope>
    <source>
        <strain evidence="1 2">DSM 19309</strain>
    </source>
</reference>
<dbReference type="AlphaFoldDB" id="A0A017HQN3"/>
<dbReference type="STRING" id="442562.Rumeso_01578"/>
<sequence>MSVAKVIEISSTSQQSFEDAINKGIQRATSSLRNVTGAWIKEQQVSIEGNRITNYRVNLMITFILNDSDDMSTAGGGA</sequence>
<dbReference type="RefSeq" id="WP_037277092.1">
    <property type="nucleotide sequence ID" value="NZ_KK088521.1"/>
</dbReference>
<dbReference type="PANTHER" id="PTHR39324">
    <property type="entry name" value="CALCIUM DODECIN"/>
    <property type="match status" value="1"/>
</dbReference>
<dbReference type="EMBL" id="AOSK01000041">
    <property type="protein sequence ID" value="EYD76620.1"/>
    <property type="molecule type" value="Genomic_DNA"/>
</dbReference>
<dbReference type="InterPro" id="IPR036694">
    <property type="entry name" value="Dodecin-like_sf"/>
</dbReference>
<comment type="caution">
    <text evidence="1">The sequence shown here is derived from an EMBL/GenBank/DDBJ whole genome shotgun (WGS) entry which is preliminary data.</text>
</comment>
<organism evidence="1 2">
    <name type="scientific">Rubellimicrobium mesophilum DSM 19309</name>
    <dbReference type="NCBI Taxonomy" id="442562"/>
    <lineage>
        <taxon>Bacteria</taxon>
        <taxon>Pseudomonadati</taxon>
        <taxon>Pseudomonadota</taxon>
        <taxon>Alphaproteobacteria</taxon>
        <taxon>Rhodobacterales</taxon>
        <taxon>Roseobacteraceae</taxon>
        <taxon>Rubellimicrobium</taxon>
    </lineage>
</organism>
<dbReference type="InterPro" id="IPR009923">
    <property type="entry name" value="Dodecin"/>
</dbReference>